<dbReference type="GO" id="GO:0005886">
    <property type="term" value="C:plasma membrane"/>
    <property type="evidence" value="ECO:0007669"/>
    <property type="project" value="UniProtKB-SubCell"/>
</dbReference>
<comment type="subcellular location">
    <subcellularLocation>
        <location evidence="1">Cell inner membrane</location>
        <topology evidence="1">Multi-pass membrane protein</topology>
    </subcellularLocation>
</comment>
<feature type="transmembrane region" description="Helical" evidence="12">
    <location>
        <begin position="46"/>
        <end position="65"/>
    </location>
</feature>
<evidence type="ECO:0000256" key="4">
    <source>
        <dbReference type="ARBA" id="ARBA00022519"/>
    </source>
</evidence>
<evidence type="ECO:0000313" key="15">
    <source>
        <dbReference type="Proteomes" id="UP000195442"/>
    </source>
</evidence>
<dbReference type="EC" id="1.14.15.3" evidence="14"/>
<dbReference type="Pfam" id="PF00487">
    <property type="entry name" value="FA_desaturase"/>
    <property type="match status" value="1"/>
</dbReference>
<feature type="domain" description="Fatty acid desaturase" evidence="13">
    <location>
        <begin position="85"/>
        <end position="283"/>
    </location>
</feature>
<comment type="similarity">
    <text evidence="2">Belongs to the fatty acid desaturase type 1 family. AlkB subfamily.</text>
</comment>
<feature type="transmembrane region" description="Helical" evidence="12">
    <location>
        <begin position="7"/>
        <end position="26"/>
    </location>
</feature>
<name>A0A1R4H2N5_9GAMM</name>
<keyword evidence="9" id="KW-0408">Iron</keyword>
<keyword evidence="3" id="KW-1003">Cell membrane</keyword>
<evidence type="ECO:0000256" key="9">
    <source>
        <dbReference type="ARBA" id="ARBA00023004"/>
    </source>
</evidence>
<organism evidence="14 15">
    <name type="scientific">Crenothrix polyspora</name>
    <dbReference type="NCBI Taxonomy" id="360316"/>
    <lineage>
        <taxon>Bacteria</taxon>
        <taxon>Pseudomonadati</taxon>
        <taxon>Pseudomonadota</taxon>
        <taxon>Gammaproteobacteria</taxon>
        <taxon>Methylococcales</taxon>
        <taxon>Crenotrichaceae</taxon>
        <taxon>Crenothrix</taxon>
    </lineage>
</organism>
<evidence type="ECO:0000256" key="2">
    <source>
        <dbReference type="ARBA" id="ARBA00010823"/>
    </source>
</evidence>
<evidence type="ECO:0000256" key="8">
    <source>
        <dbReference type="ARBA" id="ARBA00023002"/>
    </source>
</evidence>
<evidence type="ECO:0000256" key="5">
    <source>
        <dbReference type="ARBA" id="ARBA00022692"/>
    </source>
</evidence>
<evidence type="ECO:0000256" key="11">
    <source>
        <dbReference type="ARBA" id="ARBA00023136"/>
    </source>
</evidence>
<dbReference type="AlphaFoldDB" id="A0A1R4H2N5"/>
<evidence type="ECO:0000256" key="10">
    <source>
        <dbReference type="ARBA" id="ARBA00023033"/>
    </source>
</evidence>
<protein>
    <submittedName>
        <fullName evidence="14">Alkane 1-monooxygenase 2</fullName>
        <ecNumber evidence="14">1.14.15.3</ecNumber>
    </submittedName>
</protein>
<dbReference type="Proteomes" id="UP000195442">
    <property type="component" value="Unassembled WGS sequence"/>
</dbReference>
<accession>A0A1R4H2N5</accession>
<dbReference type="InterPro" id="IPR033885">
    <property type="entry name" value="AlkB/XylM"/>
</dbReference>
<evidence type="ECO:0000256" key="3">
    <source>
        <dbReference type="ARBA" id="ARBA00022475"/>
    </source>
</evidence>
<dbReference type="InterPro" id="IPR005804">
    <property type="entry name" value="FA_desaturase_dom"/>
</dbReference>
<dbReference type="PANTHER" id="PTHR38674:SF1">
    <property type="entry name" value="ALKANE 1-MONOOXYGENASE 1"/>
    <property type="match status" value="1"/>
</dbReference>
<keyword evidence="15" id="KW-1185">Reference proteome</keyword>
<dbReference type="OrthoDB" id="4759734at2"/>
<keyword evidence="6" id="KW-0479">Metal-binding</keyword>
<dbReference type="PANTHER" id="PTHR38674">
    <property type="entry name" value="ALKANE 1-MONOOXYGENASE 1"/>
    <property type="match status" value="1"/>
</dbReference>
<evidence type="ECO:0000256" key="1">
    <source>
        <dbReference type="ARBA" id="ARBA00004429"/>
    </source>
</evidence>
<evidence type="ECO:0000256" key="12">
    <source>
        <dbReference type="SAM" id="Phobius"/>
    </source>
</evidence>
<dbReference type="GO" id="GO:0004497">
    <property type="term" value="F:monooxygenase activity"/>
    <property type="evidence" value="ECO:0007669"/>
    <property type="project" value="UniProtKB-KW"/>
</dbReference>
<gene>
    <name evidence="14" type="primary">alkB</name>
    <name evidence="14" type="ORF">CRENPOLYSF2_1680015</name>
</gene>
<keyword evidence="8 14" id="KW-0560">Oxidoreductase</keyword>
<sequence>MNGPYTINATLLWTLPFIGVLLVDWLNLESNGQQDDAYEGLFYEGILYALSLLQLVNIGLMLHYVSQLHWQTQSDILVGIVNLIAIRFLVATSSGTSGIVVAHELIHRPQSYQQLVGRLLLCSVFYEHFVITHKRGHHLSLGMPEDIATARLGENFRDYWQRVYIGYLRYAWASEQTRLSAVRGLLRLFKNQVLHGLLIEMLLLTGIILVFGWLAAAMFLYQAFAAVRILEAVNYFQHWGLADGRYGNTYGWVSNSWLTRHVLMGLSHHIGHHQDENKRFYEISYSDAGPKMPYGYFVMNLWVKLDNASYQKMALRELQRYNERI</sequence>
<reference evidence="15" key="1">
    <citation type="submission" date="2017-02" db="EMBL/GenBank/DDBJ databases">
        <authorList>
            <person name="Daims H."/>
        </authorList>
    </citation>
    <scope>NUCLEOTIDE SEQUENCE [LARGE SCALE GENOMIC DNA]</scope>
</reference>
<proteinExistence type="inferred from homology"/>
<evidence type="ECO:0000259" key="13">
    <source>
        <dbReference type="Pfam" id="PF00487"/>
    </source>
</evidence>
<keyword evidence="4" id="KW-0997">Cell inner membrane</keyword>
<dbReference type="EMBL" id="FUKJ01000077">
    <property type="protein sequence ID" value="SJM90483.1"/>
    <property type="molecule type" value="Genomic_DNA"/>
</dbReference>
<feature type="transmembrane region" description="Helical" evidence="12">
    <location>
        <begin position="197"/>
        <end position="221"/>
    </location>
</feature>
<evidence type="ECO:0000256" key="7">
    <source>
        <dbReference type="ARBA" id="ARBA00022989"/>
    </source>
</evidence>
<evidence type="ECO:0000313" key="14">
    <source>
        <dbReference type="EMBL" id="SJM90483.1"/>
    </source>
</evidence>
<keyword evidence="5 12" id="KW-0812">Transmembrane</keyword>
<keyword evidence="10 14" id="KW-0503">Monooxygenase</keyword>
<dbReference type="RefSeq" id="WP_087146114.1">
    <property type="nucleotide sequence ID" value="NZ_FUKJ01000077.1"/>
</dbReference>
<evidence type="ECO:0000256" key="6">
    <source>
        <dbReference type="ARBA" id="ARBA00022723"/>
    </source>
</evidence>
<keyword evidence="7 12" id="KW-1133">Transmembrane helix</keyword>
<keyword evidence="11 12" id="KW-0472">Membrane</keyword>
<dbReference type="GO" id="GO:0006629">
    <property type="term" value="P:lipid metabolic process"/>
    <property type="evidence" value="ECO:0007669"/>
    <property type="project" value="InterPro"/>
</dbReference>
<dbReference type="GO" id="GO:0046872">
    <property type="term" value="F:metal ion binding"/>
    <property type="evidence" value="ECO:0007669"/>
    <property type="project" value="UniProtKB-KW"/>
</dbReference>